<dbReference type="InterPro" id="IPR001830">
    <property type="entry name" value="Glyco_trans_20"/>
</dbReference>
<evidence type="ECO:0000256" key="2">
    <source>
        <dbReference type="ARBA" id="ARBA00006330"/>
    </source>
</evidence>
<dbReference type="STRING" id="1160509.A0A3N4HGT5"/>
<dbReference type="NCBIfam" id="TIGR00685">
    <property type="entry name" value="T6PP"/>
    <property type="match status" value="1"/>
</dbReference>
<keyword evidence="5" id="KW-1185">Reference proteome</keyword>
<comment type="similarity">
    <text evidence="1">In the N-terminal section; belongs to the glycosyltransferase 20 family.</text>
</comment>
<name>A0A3N4HGT5_ASCIM</name>
<dbReference type="GO" id="GO:0005946">
    <property type="term" value="C:alpha,alpha-trehalose-phosphate synthase complex (UDP-forming)"/>
    <property type="evidence" value="ECO:0007669"/>
    <property type="project" value="TreeGrafter"/>
</dbReference>
<dbReference type="CDD" id="cd01627">
    <property type="entry name" value="HAD_TPP"/>
    <property type="match status" value="1"/>
</dbReference>
<comment type="cofactor">
    <cofactor evidence="3">
        <name>a divalent metal cation</name>
        <dbReference type="ChEBI" id="CHEBI:60240"/>
    </cofactor>
</comment>
<comment type="catalytic activity">
    <reaction evidence="3">
        <text>alpha,alpha-trehalose 6-phosphate + H2O = alpha,alpha-trehalose + phosphate</text>
        <dbReference type="Rhea" id="RHEA:23420"/>
        <dbReference type="ChEBI" id="CHEBI:15377"/>
        <dbReference type="ChEBI" id="CHEBI:16551"/>
        <dbReference type="ChEBI" id="CHEBI:43474"/>
        <dbReference type="ChEBI" id="CHEBI:58429"/>
        <dbReference type="EC" id="3.1.3.12"/>
    </reaction>
</comment>
<keyword evidence="3" id="KW-0378">Hydrolase</keyword>
<dbReference type="SUPFAM" id="SSF56784">
    <property type="entry name" value="HAD-like"/>
    <property type="match status" value="1"/>
</dbReference>
<evidence type="ECO:0000256" key="1">
    <source>
        <dbReference type="ARBA" id="ARBA00005409"/>
    </source>
</evidence>
<dbReference type="OrthoDB" id="755951at2759"/>
<evidence type="ECO:0000313" key="5">
    <source>
        <dbReference type="Proteomes" id="UP000275078"/>
    </source>
</evidence>
<sequence>MGSVFNLSPHSPRAQKLVTGTLKARYENPTERARLFLFDYDGTLTPIINDPNKAIPTKLALDTITKLAEPENNAVWIISGRDAEFLKKHWGHIAGVGLSAEHGCFVRQPHASEWTTLVSQEELDKWQPTVRSLFRRYSSPPSDSEIPDLKDYNPADYHSLCPGSRSEEKRSALTWHYRNAEGYEEDKPFPKEQELMAELKEKVKGLDVTIMPGKANIEVRPSGVSKGDIVRLICQKHGRETGVEFVVCCGDDTTDEDMFHALSHLSTPTSPVGDTGVVPPTVHVSGKDVFSIHVGPAGSKTDARFYIESPAELVETISALV</sequence>
<dbReference type="AlphaFoldDB" id="A0A3N4HGT5"/>
<reference evidence="4 5" key="1">
    <citation type="journal article" date="2018" name="Nat. Ecol. Evol.">
        <title>Pezizomycetes genomes reveal the molecular basis of ectomycorrhizal truffle lifestyle.</title>
        <authorList>
            <person name="Murat C."/>
            <person name="Payen T."/>
            <person name="Noel B."/>
            <person name="Kuo A."/>
            <person name="Morin E."/>
            <person name="Chen J."/>
            <person name="Kohler A."/>
            <person name="Krizsan K."/>
            <person name="Balestrini R."/>
            <person name="Da Silva C."/>
            <person name="Montanini B."/>
            <person name="Hainaut M."/>
            <person name="Levati E."/>
            <person name="Barry K.W."/>
            <person name="Belfiori B."/>
            <person name="Cichocki N."/>
            <person name="Clum A."/>
            <person name="Dockter R.B."/>
            <person name="Fauchery L."/>
            <person name="Guy J."/>
            <person name="Iotti M."/>
            <person name="Le Tacon F."/>
            <person name="Lindquist E.A."/>
            <person name="Lipzen A."/>
            <person name="Malagnac F."/>
            <person name="Mello A."/>
            <person name="Molinier V."/>
            <person name="Miyauchi S."/>
            <person name="Poulain J."/>
            <person name="Riccioni C."/>
            <person name="Rubini A."/>
            <person name="Sitrit Y."/>
            <person name="Splivallo R."/>
            <person name="Traeger S."/>
            <person name="Wang M."/>
            <person name="Zifcakova L."/>
            <person name="Wipf D."/>
            <person name="Zambonelli A."/>
            <person name="Paolocci F."/>
            <person name="Nowrousian M."/>
            <person name="Ottonello S."/>
            <person name="Baldrian P."/>
            <person name="Spatafora J.W."/>
            <person name="Henrissat B."/>
            <person name="Nagy L.G."/>
            <person name="Aury J.M."/>
            <person name="Wincker P."/>
            <person name="Grigoriev I.V."/>
            <person name="Bonfante P."/>
            <person name="Martin F.M."/>
        </authorList>
    </citation>
    <scope>NUCLEOTIDE SEQUENCE [LARGE SCALE GENOMIC DNA]</scope>
    <source>
        <strain evidence="4 5">RN42</strain>
    </source>
</reference>
<comment type="pathway">
    <text evidence="3">Glycan biosynthesis; trehalose biosynthesis.</text>
</comment>
<protein>
    <recommendedName>
        <fullName evidence="3">Trehalose 6-phosphate phosphatase</fullName>
        <ecNumber evidence="3">3.1.3.12</ecNumber>
    </recommendedName>
</protein>
<proteinExistence type="inferred from homology"/>
<dbReference type="GO" id="GO:0031505">
    <property type="term" value="P:fungal-type cell wall organization"/>
    <property type="evidence" value="ECO:0007669"/>
    <property type="project" value="TreeGrafter"/>
</dbReference>
<dbReference type="GO" id="GO:0005992">
    <property type="term" value="P:trehalose biosynthetic process"/>
    <property type="evidence" value="ECO:0007669"/>
    <property type="project" value="UniProtKB-UniPathway"/>
</dbReference>
<dbReference type="Gene3D" id="3.40.50.1000">
    <property type="entry name" value="HAD superfamily/HAD-like"/>
    <property type="match status" value="2"/>
</dbReference>
<dbReference type="GO" id="GO:0003825">
    <property type="term" value="F:alpha,alpha-trehalose-phosphate synthase (UDP-forming) activity"/>
    <property type="evidence" value="ECO:0007669"/>
    <property type="project" value="TreeGrafter"/>
</dbReference>
<comment type="similarity">
    <text evidence="2">In the C-terminal section; belongs to the trehalose phosphatase family.</text>
</comment>
<dbReference type="Pfam" id="PF02358">
    <property type="entry name" value="Trehalose_PPase"/>
    <property type="match status" value="2"/>
</dbReference>
<dbReference type="PANTHER" id="PTHR10788:SF123">
    <property type="entry name" value="TREHALOSE-PHOSPHATASE"/>
    <property type="match status" value="1"/>
</dbReference>
<dbReference type="NCBIfam" id="TIGR01484">
    <property type="entry name" value="HAD-SF-IIB"/>
    <property type="match status" value="1"/>
</dbReference>
<dbReference type="InterPro" id="IPR003337">
    <property type="entry name" value="Trehalose_PPase"/>
</dbReference>
<comment type="similarity">
    <text evidence="3">Belongs to the trehalose phosphatase family.</text>
</comment>
<dbReference type="GO" id="GO:0034605">
    <property type="term" value="P:cellular response to heat"/>
    <property type="evidence" value="ECO:0007669"/>
    <property type="project" value="TreeGrafter"/>
</dbReference>
<dbReference type="GO" id="GO:0005829">
    <property type="term" value="C:cytosol"/>
    <property type="evidence" value="ECO:0007669"/>
    <property type="project" value="TreeGrafter"/>
</dbReference>
<dbReference type="GO" id="GO:0004805">
    <property type="term" value="F:trehalose-phosphatase activity"/>
    <property type="evidence" value="ECO:0007669"/>
    <property type="project" value="UniProtKB-EC"/>
</dbReference>
<dbReference type="InterPro" id="IPR006379">
    <property type="entry name" value="HAD-SF_hydro_IIB"/>
</dbReference>
<dbReference type="InterPro" id="IPR036412">
    <property type="entry name" value="HAD-like_sf"/>
</dbReference>
<dbReference type="EMBL" id="ML119826">
    <property type="protein sequence ID" value="RPA73292.1"/>
    <property type="molecule type" value="Genomic_DNA"/>
</dbReference>
<comment type="function">
    <text evidence="3">Removes the phosphate from trehalose 6-phosphate to produce free trehalose.</text>
</comment>
<dbReference type="UniPathway" id="UPA00299"/>
<accession>A0A3N4HGT5</accession>
<organism evidence="4 5">
    <name type="scientific">Ascobolus immersus RN42</name>
    <dbReference type="NCBI Taxonomy" id="1160509"/>
    <lineage>
        <taxon>Eukaryota</taxon>
        <taxon>Fungi</taxon>
        <taxon>Dikarya</taxon>
        <taxon>Ascomycota</taxon>
        <taxon>Pezizomycotina</taxon>
        <taxon>Pezizomycetes</taxon>
        <taxon>Pezizales</taxon>
        <taxon>Ascobolaceae</taxon>
        <taxon>Ascobolus</taxon>
    </lineage>
</organism>
<dbReference type="Proteomes" id="UP000275078">
    <property type="component" value="Unassembled WGS sequence"/>
</dbReference>
<evidence type="ECO:0000313" key="4">
    <source>
        <dbReference type="EMBL" id="RPA73292.1"/>
    </source>
</evidence>
<dbReference type="EC" id="3.1.3.12" evidence="3"/>
<gene>
    <name evidence="4" type="ORF">BJ508DRAFT_313921</name>
</gene>
<dbReference type="InterPro" id="IPR023214">
    <property type="entry name" value="HAD_sf"/>
</dbReference>
<evidence type="ECO:0000256" key="3">
    <source>
        <dbReference type="RuleBase" id="RU361117"/>
    </source>
</evidence>
<dbReference type="PANTHER" id="PTHR10788">
    <property type="entry name" value="TREHALOSE-6-PHOSPHATE SYNTHASE"/>
    <property type="match status" value="1"/>
</dbReference>